<keyword evidence="3" id="KW-1185">Reference proteome</keyword>
<evidence type="ECO:0000256" key="1">
    <source>
        <dbReference type="SAM" id="Phobius"/>
    </source>
</evidence>
<evidence type="ECO:0000313" key="3">
    <source>
        <dbReference type="Proteomes" id="UP000824469"/>
    </source>
</evidence>
<evidence type="ECO:0000313" key="2">
    <source>
        <dbReference type="EMBL" id="KAH9315221.1"/>
    </source>
</evidence>
<comment type="caution">
    <text evidence="2">The sequence shown here is derived from an EMBL/GenBank/DDBJ whole genome shotgun (WGS) entry which is preliminary data.</text>
</comment>
<gene>
    <name evidence="2" type="ORF">KI387_023848</name>
</gene>
<keyword evidence="1" id="KW-1133">Transmembrane helix</keyword>
<sequence length="52" mass="5797">MDEEVWNGHGRGLRKYKLTGFDHGILLSFAALFCLCTCSAHTPNSNQAHKYG</sequence>
<keyword evidence="1" id="KW-0812">Transmembrane</keyword>
<dbReference type="EMBL" id="JAHRHJ020000005">
    <property type="protein sequence ID" value="KAH9315221.1"/>
    <property type="molecule type" value="Genomic_DNA"/>
</dbReference>
<reference evidence="2 3" key="1">
    <citation type="journal article" date="2021" name="Nat. Plants">
        <title>The Taxus genome provides insights into paclitaxel biosynthesis.</title>
        <authorList>
            <person name="Xiong X."/>
            <person name="Gou J."/>
            <person name="Liao Q."/>
            <person name="Li Y."/>
            <person name="Zhou Q."/>
            <person name="Bi G."/>
            <person name="Li C."/>
            <person name="Du R."/>
            <person name="Wang X."/>
            <person name="Sun T."/>
            <person name="Guo L."/>
            <person name="Liang H."/>
            <person name="Lu P."/>
            <person name="Wu Y."/>
            <person name="Zhang Z."/>
            <person name="Ro D.K."/>
            <person name="Shang Y."/>
            <person name="Huang S."/>
            <person name="Yan J."/>
        </authorList>
    </citation>
    <scope>NUCLEOTIDE SEQUENCE [LARGE SCALE GENOMIC DNA]</scope>
    <source>
        <strain evidence="2">Ta-2019</strain>
    </source>
</reference>
<feature type="non-terminal residue" evidence="2">
    <location>
        <position position="52"/>
    </location>
</feature>
<dbReference type="Proteomes" id="UP000824469">
    <property type="component" value="Unassembled WGS sequence"/>
</dbReference>
<dbReference type="AlphaFoldDB" id="A0AA38G2Z9"/>
<protein>
    <submittedName>
        <fullName evidence="2">Uncharacterized protein</fullName>
    </submittedName>
</protein>
<proteinExistence type="predicted"/>
<keyword evidence="1" id="KW-0472">Membrane</keyword>
<accession>A0AA38G2Z9</accession>
<name>A0AA38G2Z9_TAXCH</name>
<organism evidence="2 3">
    <name type="scientific">Taxus chinensis</name>
    <name type="common">Chinese yew</name>
    <name type="synonym">Taxus wallichiana var. chinensis</name>
    <dbReference type="NCBI Taxonomy" id="29808"/>
    <lineage>
        <taxon>Eukaryota</taxon>
        <taxon>Viridiplantae</taxon>
        <taxon>Streptophyta</taxon>
        <taxon>Embryophyta</taxon>
        <taxon>Tracheophyta</taxon>
        <taxon>Spermatophyta</taxon>
        <taxon>Pinopsida</taxon>
        <taxon>Pinidae</taxon>
        <taxon>Conifers II</taxon>
        <taxon>Cupressales</taxon>
        <taxon>Taxaceae</taxon>
        <taxon>Taxus</taxon>
    </lineage>
</organism>
<feature type="transmembrane region" description="Helical" evidence="1">
    <location>
        <begin position="21"/>
        <end position="42"/>
    </location>
</feature>